<accession>A0A485KCJ4</accession>
<keyword evidence="3" id="KW-1185">Reference proteome</keyword>
<evidence type="ECO:0000313" key="2">
    <source>
        <dbReference type="EMBL" id="VFT80176.1"/>
    </source>
</evidence>
<proteinExistence type="predicted"/>
<dbReference type="EMBL" id="VJMH01000449">
    <property type="protein sequence ID" value="KAF0716166.1"/>
    <property type="molecule type" value="Genomic_DNA"/>
</dbReference>
<dbReference type="AlphaFoldDB" id="A0A485KCJ4"/>
<dbReference type="Gene3D" id="1.25.40.20">
    <property type="entry name" value="Ankyrin repeat-containing domain"/>
    <property type="match status" value="1"/>
</dbReference>
<reference evidence="1" key="2">
    <citation type="submission" date="2019-06" db="EMBL/GenBank/DDBJ databases">
        <title>Genomics analysis of Aphanomyces spp. identifies a new class of oomycete effector associated with host adaptation.</title>
        <authorList>
            <person name="Gaulin E."/>
        </authorList>
    </citation>
    <scope>NUCLEOTIDE SEQUENCE</scope>
    <source>
        <strain evidence="1">CBS 578.67</strain>
    </source>
</reference>
<organism evidence="2 3">
    <name type="scientific">Aphanomyces stellatus</name>
    <dbReference type="NCBI Taxonomy" id="120398"/>
    <lineage>
        <taxon>Eukaryota</taxon>
        <taxon>Sar</taxon>
        <taxon>Stramenopiles</taxon>
        <taxon>Oomycota</taxon>
        <taxon>Saprolegniomycetes</taxon>
        <taxon>Saprolegniales</taxon>
        <taxon>Verrucalvaceae</taxon>
        <taxon>Aphanomyces</taxon>
    </lineage>
</organism>
<sequence length="203" mass="22553">MAASIAPNGLVTLTLFVQHGANLRSRASLARHTVLLYACAKGVSTDVVDHLLALSDQTSTKQTLRWSQWTEEKEGAMVLAVRSGTFKLVQHLTTTIPEVDKRDVGNYPMKCLAVAIASQTEELGLQLLTLPSVVKAVKDYDECEYQPQYVGPNVLTVATCTVDAMTKRMICVVNHLEELSPDETRRSVFERCTEHERFIAEIF</sequence>
<dbReference type="EMBL" id="CAADRA010000449">
    <property type="protein sequence ID" value="VFT80176.1"/>
    <property type="molecule type" value="Genomic_DNA"/>
</dbReference>
<gene>
    <name evidence="2" type="primary">Aste57867_2994</name>
    <name evidence="1" type="ORF">As57867_002985</name>
    <name evidence="2" type="ORF">ASTE57867_2994</name>
</gene>
<dbReference type="Proteomes" id="UP000332933">
    <property type="component" value="Unassembled WGS sequence"/>
</dbReference>
<protein>
    <submittedName>
        <fullName evidence="2">Aste57867_2994 protein</fullName>
    </submittedName>
</protein>
<dbReference type="InterPro" id="IPR036770">
    <property type="entry name" value="Ankyrin_rpt-contain_sf"/>
</dbReference>
<name>A0A485KCJ4_9STRA</name>
<evidence type="ECO:0000313" key="3">
    <source>
        <dbReference type="Proteomes" id="UP000332933"/>
    </source>
</evidence>
<evidence type="ECO:0000313" key="1">
    <source>
        <dbReference type="EMBL" id="KAF0716166.1"/>
    </source>
</evidence>
<reference evidence="2 3" key="1">
    <citation type="submission" date="2019-03" db="EMBL/GenBank/DDBJ databases">
        <authorList>
            <person name="Gaulin E."/>
            <person name="Dumas B."/>
        </authorList>
    </citation>
    <scope>NUCLEOTIDE SEQUENCE [LARGE SCALE GENOMIC DNA]</scope>
    <source>
        <strain evidence="2">CBS 568.67</strain>
    </source>
</reference>